<dbReference type="PANTHER" id="PTHR43685">
    <property type="entry name" value="GLYCOSYLTRANSFERASE"/>
    <property type="match status" value="1"/>
</dbReference>
<evidence type="ECO:0000259" key="1">
    <source>
        <dbReference type="Pfam" id="PF00535"/>
    </source>
</evidence>
<dbReference type="InterPro" id="IPR050834">
    <property type="entry name" value="Glycosyltransf_2"/>
</dbReference>
<dbReference type="InterPro" id="IPR001173">
    <property type="entry name" value="Glyco_trans_2-like"/>
</dbReference>
<name>A0A2U1F748_9PSEU</name>
<dbReference type="Proteomes" id="UP000245639">
    <property type="component" value="Unassembled WGS sequence"/>
</dbReference>
<protein>
    <submittedName>
        <fullName evidence="2">Glycosyl transferase family 2</fullName>
    </submittedName>
</protein>
<keyword evidence="3" id="KW-1185">Reference proteome</keyword>
<comment type="caution">
    <text evidence="2">The sequence shown here is derived from an EMBL/GenBank/DDBJ whole genome shotgun (WGS) entry which is preliminary data.</text>
</comment>
<proteinExistence type="predicted"/>
<dbReference type="CDD" id="cd00761">
    <property type="entry name" value="Glyco_tranf_GTA_type"/>
    <property type="match status" value="1"/>
</dbReference>
<reference evidence="2 3" key="1">
    <citation type="submission" date="2018-04" db="EMBL/GenBank/DDBJ databases">
        <title>Genomic Encyclopedia of Type Strains, Phase IV (KMG-IV): sequencing the most valuable type-strain genomes for metagenomic binning, comparative biology and taxonomic classification.</title>
        <authorList>
            <person name="Goeker M."/>
        </authorList>
    </citation>
    <scope>NUCLEOTIDE SEQUENCE [LARGE SCALE GENOMIC DNA]</scope>
    <source>
        <strain evidence="2 3">DSM 45771</strain>
    </source>
</reference>
<accession>A0A2U1F748</accession>
<dbReference type="PANTHER" id="PTHR43685:SF2">
    <property type="entry name" value="GLYCOSYLTRANSFERASE 2-LIKE DOMAIN-CONTAINING PROTEIN"/>
    <property type="match status" value="1"/>
</dbReference>
<evidence type="ECO:0000313" key="2">
    <source>
        <dbReference type="EMBL" id="PVZ07989.1"/>
    </source>
</evidence>
<dbReference type="GO" id="GO:0016740">
    <property type="term" value="F:transferase activity"/>
    <property type="evidence" value="ECO:0007669"/>
    <property type="project" value="UniProtKB-KW"/>
</dbReference>
<organism evidence="2 3">
    <name type="scientific">Actinomycetospora cinnamomea</name>
    <dbReference type="NCBI Taxonomy" id="663609"/>
    <lineage>
        <taxon>Bacteria</taxon>
        <taxon>Bacillati</taxon>
        <taxon>Actinomycetota</taxon>
        <taxon>Actinomycetes</taxon>
        <taxon>Pseudonocardiales</taxon>
        <taxon>Pseudonocardiaceae</taxon>
        <taxon>Actinomycetospora</taxon>
    </lineage>
</organism>
<feature type="domain" description="Glycosyltransferase 2-like" evidence="1">
    <location>
        <begin position="24"/>
        <end position="136"/>
    </location>
</feature>
<dbReference type="Pfam" id="PF00535">
    <property type="entry name" value="Glycos_transf_2"/>
    <property type="match status" value="1"/>
</dbReference>
<dbReference type="SUPFAM" id="SSF53448">
    <property type="entry name" value="Nucleotide-diphospho-sugar transferases"/>
    <property type="match status" value="1"/>
</dbReference>
<keyword evidence="2" id="KW-0808">Transferase</keyword>
<dbReference type="InterPro" id="IPR029044">
    <property type="entry name" value="Nucleotide-diphossugar_trans"/>
</dbReference>
<evidence type="ECO:0000313" key="3">
    <source>
        <dbReference type="Proteomes" id="UP000245639"/>
    </source>
</evidence>
<dbReference type="AlphaFoldDB" id="A0A2U1F748"/>
<dbReference type="Gene3D" id="3.90.550.10">
    <property type="entry name" value="Spore Coat Polysaccharide Biosynthesis Protein SpsA, Chain A"/>
    <property type="match status" value="1"/>
</dbReference>
<sequence>MSTPTSSPVPSVEVETSSDRPSFSFLVPAYRTEEFIEETIDSVLAQTIPDWELVVVDNGNSDRMADIVRPYTERDPRVRLVRQENRGYAGGVNAAAAASRGRFLVPLCSDDLVAPEYCERMLDAFERQPHADAISPDAQIFRDEDGHVMSETFVEHSGVARRSVPRGDLRLSDIMRQQFLYYGAAFRREAWAALGGHNAGSRLVEDLDLWLRLVSDGYAVRAIPDVLGRFRLRAESLSHAPESVDAFDTEAEEAFTRAAQHSGRPEDLAALDVALRRLRYEAALRRMRWSIQVGDREAARRHARAALSHQRRARVAVALALLTVAPGLARGVRSARGEVRALAERIVDRRRARRQAPTS</sequence>
<gene>
    <name evidence="2" type="ORF">C8D89_110143</name>
</gene>
<dbReference type="EMBL" id="QEKW01000010">
    <property type="protein sequence ID" value="PVZ07989.1"/>
    <property type="molecule type" value="Genomic_DNA"/>
</dbReference>